<dbReference type="AlphaFoldDB" id="A0A8J2RYA3"/>
<dbReference type="CDD" id="cd22438">
    <property type="entry name" value="KH-I_PCBP_rpt1"/>
    <property type="match status" value="1"/>
</dbReference>
<reference evidence="5" key="1">
    <citation type="submission" date="2021-11" db="EMBL/GenBank/DDBJ databases">
        <authorList>
            <person name="Schell T."/>
        </authorList>
    </citation>
    <scope>NUCLEOTIDE SEQUENCE</scope>
    <source>
        <strain evidence="5">M5</strain>
    </source>
</reference>
<dbReference type="Gene3D" id="3.30.1370.10">
    <property type="entry name" value="K Homology domain, type 1"/>
    <property type="match status" value="3"/>
</dbReference>
<dbReference type="CDD" id="cd02396">
    <property type="entry name" value="KH-I_PCBP_rpt2"/>
    <property type="match status" value="1"/>
</dbReference>
<protein>
    <recommendedName>
        <fullName evidence="4">K Homology domain-containing protein</fullName>
    </recommendedName>
</protein>
<dbReference type="EMBL" id="CAKKLH010000303">
    <property type="protein sequence ID" value="CAH0110597.1"/>
    <property type="molecule type" value="Genomic_DNA"/>
</dbReference>
<evidence type="ECO:0000313" key="5">
    <source>
        <dbReference type="EMBL" id="CAH0110597.1"/>
    </source>
</evidence>
<dbReference type="InterPro" id="IPR004088">
    <property type="entry name" value="KH_dom_type_1"/>
</dbReference>
<dbReference type="PANTHER" id="PTHR10288">
    <property type="entry name" value="KH DOMAIN CONTAINING RNA BINDING PROTEIN"/>
    <property type="match status" value="1"/>
</dbReference>
<evidence type="ECO:0000259" key="4">
    <source>
        <dbReference type="SMART" id="SM00322"/>
    </source>
</evidence>
<feature type="domain" description="K Homology" evidence="4">
    <location>
        <begin position="99"/>
        <end position="170"/>
    </location>
</feature>
<evidence type="ECO:0000313" key="6">
    <source>
        <dbReference type="Proteomes" id="UP000789390"/>
    </source>
</evidence>
<keyword evidence="1" id="KW-0677">Repeat</keyword>
<keyword evidence="6" id="KW-1185">Reference proteome</keyword>
<gene>
    <name evidence="5" type="ORF">DGAL_LOCUS14167</name>
</gene>
<evidence type="ECO:0000256" key="3">
    <source>
        <dbReference type="SAM" id="MobiDB-lite"/>
    </source>
</evidence>
<dbReference type="GO" id="GO:0010468">
    <property type="term" value="P:regulation of gene expression"/>
    <property type="evidence" value="ECO:0007669"/>
    <property type="project" value="UniProtKB-ARBA"/>
</dbReference>
<feature type="compositionally biased region" description="Low complexity" evidence="3">
    <location>
        <begin position="686"/>
        <end position="696"/>
    </location>
</feature>
<name>A0A8J2RYA3_9CRUS</name>
<feature type="compositionally biased region" description="Basic and acidic residues" evidence="3">
    <location>
        <begin position="698"/>
        <end position="708"/>
    </location>
</feature>
<dbReference type="CDD" id="cd22439">
    <property type="entry name" value="KH-I_PCBP_rpt3"/>
    <property type="match status" value="1"/>
</dbReference>
<feature type="domain" description="K Homology" evidence="4">
    <location>
        <begin position="16"/>
        <end position="84"/>
    </location>
</feature>
<dbReference type="PROSITE" id="PS50084">
    <property type="entry name" value="KH_TYPE_1"/>
    <property type="match status" value="3"/>
</dbReference>
<sequence>MATVDSKGLPHDAPSVTLTIRLLMAGKEVGSIIGKKGEIVKRFREESGARINISDGSCPERIVTITGTTDAIFKAFNLICKKLEEEVGGPLAGTAIPRPPITLRLIMPASQCGSLIGKGGSKIKEIREITGASVVVASEMLPNSTERAVTVSGTSDAITQCIYHICCVMLESPPKGATIPYRPKPQVGGPVILAGGQAYTIQGNYAVPATPDVSNSTSGCSAVQAATAAVAAVMSSSLSPTSSSSTPSSTTSAYTPQCSSSSSSATTLHSSLGGCCSLPRFPAGMGLSMMHSHDFCSAYSPTPTTTCPMIGFGHHYNPQATMSMMQEVASCTSHSNPSTLSAPSSLCSSSASSPAYHHHQHPTTLVPWLSNHHQATSSHQMFAVSPVSSMTSPPAACSPIHPSKNGTISLATVSVPLSFYLGGDGSGRVMTAPPHGSSHVPSGLTAAYSAYSASPVHMDMNKLSGNPLANLAALGLGGLTGTGGGGSMNASALAALAGSQLRSGGGGGPQSGAPQQSQEMAVPNELIGCIIGKGGTKIAEIRQISGAMIRISNCEDRESSSERTITITGTAESVALAQYLINTSVELHKANMESRSQGGAGEAANQSAVAAVAASSALANALPLAQLLAKPGALSALGLSGLTALTSLSEILTGAAAQQQAQQSAVQTTGVHRSGRPGGYEPKVRSSTGSSSPPSGNIKKDRNKFAPY</sequence>
<feature type="domain" description="K Homology" evidence="4">
    <location>
        <begin position="514"/>
        <end position="586"/>
    </location>
</feature>
<accession>A0A8J2RYA3</accession>
<organism evidence="5 6">
    <name type="scientific">Daphnia galeata</name>
    <dbReference type="NCBI Taxonomy" id="27404"/>
    <lineage>
        <taxon>Eukaryota</taxon>
        <taxon>Metazoa</taxon>
        <taxon>Ecdysozoa</taxon>
        <taxon>Arthropoda</taxon>
        <taxon>Crustacea</taxon>
        <taxon>Branchiopoda</taxon>
        <taxon>Diplostraca</taxon>
        <taxon>Cladocera</taxon>
        <taxon>Anomopoda</taxon>
        <taxon>Daphniidae</taxon>
        <taxon>Daphnia</taxon>
    </lineage>
</organism>
<dbReference type="InterPro" id="IPR004087">
    <property type="entry name" value="KH_dom"/>
</dbReference>
<dbReference type="GO" id="GO:0003723">
    <property type="term" value="F:RNA binding"/>
    <property type="evidence" value="ECO:0007669"/>
    <property type="project" value="UniProtKB-UniRule"/>
</dbReference>
<dbReference type="SMART" id="SM00322">
    <property type="entry name" value="KH"/>
    <property type="match status" value="3"/>
</dbReference>
<keyword evidence="2" id="KW-0694">RNA-binding</keyword>
<evidence type="ECO:0000256" key="1">
    <source>
        <dbReference type="ARBA" id="ARBA00022737"/>
    </source>
</evidence>
<feature type="region of interest" description="Disordered" evidence="3">
    <location>
        <begin position="663"/>
        <end position="708"/>
    </location>
</feature>
<comment type="caution">
    <text evidence="5">The sequence shown here is derived from an EMBL/GenBank/DDBJ whole genome shotgun (WGS) entry which is preliminary data.</text>
</comment>
<evidence type="ECO:0000256" key="2">
    <source>
        <dbReference type="PROSITE-ProRule" id="PRU00117"/>
    </source>
</evidence>
<dbReference type="Pfam" id="PF00013">
    <property type="entry name" value="KH_1"/>
    <property type="match status" value="3"/>
</dbReference>
<dbReference type="Proteomes" id="UP000789390">
    <property type="component" value="Unassembled WGS sequence"/>
</dbReference>
<dbReference type="FunFam" id="3.30.1370.10:FF:000003">
    <property type="entry name" value="poly(RC)-binding protein 2 isoform X1"/>
    <property type="match status" value="1"/>
</dbReference>
<dbReference type="OrthoDB" id="442947at2759"/>
<feature type="region of interest" description="Disordered" evidence="3">
    <location>
        <begin position="238"/>
        <end position="258"/>
    </location>
</feature>
<proteinExistence type="predicted"/>
<dbReference type="InterPro" id="IPR036612">
    <property type="entry name" value="KH_dom_type_1_sf"/>
</dbReference>
<dbReference type="SUPFAM" id="SSF54791">
    <property type="entry name" value="Eukaryotic type KH-domain (KH-domain type I)"/>
    <property type="match status" value="3"/>
</dbReference>